<dbReference type="PANTHER" id="PTHR24025">
    <property type="entry name" value="DESMOGLEIN FAMILY MEMBER"/>
    <property type="match status" value="1"/>
</dbReference>
<evidence type="ECO:0000256" key="5">
    <source>
        <dbReference type="ARBA" id="ARBA00022737"/>
    </source>
</evidence>
<evidence type="ECO:0000256" key="13">
    <source>
        <dbReference type="PROSITE-ProRule" id="PRU00043"/>
    </source>
</evidence>
<dbReference type="GO" id="GO:0005886">
    <property type="term" value="C:plasma membrane"/>
    <property type="evidence" value="ECO:0007669"/>
    <property type="project" value="UniProtKB-SubCell"/>
</dbReference>
<dbReference type="FunFam" id="2.60.40.60:FF:000054">
    <property type="entry name" value="protocadherin-15 isoform X1"/>
    <property type="match status" value="1"/>
</dbReference>
<keyword evidence="10" id="KW-1015">Disulfide bond</keyword>
<dbReference type="FunFam" id="2.60.40.60:FF:000056">
    <property type="entry name" value="protocadherin-15 isoform X1"/>
    <property type="match status" value="1"/>
</dbReference>
<feature type="domain" description="Cadherin" evidence="16">
    <location>
        <begin position="619"/>
        <end position="719"/>
    </location>
</feature>
<keyword evidence="18" id="KW-1185">Reference proteome</keyword>
<keyword evidence="11" id="KW-0325">Glycoprotein</keyword>
<keyword evidence="9 15" id="KW-0472">Membrane</keyword>
<keyword evidence="3 15" id="KW-0812">Transmembrane</keyword>
<reference evidence="17" key="1">
    <citation type="submission" date="2025-08" db="UniProtKB">
        <authorList>
            <consortium name="Ensembl"/>
        </authorList>
    </citation>
    <scope>IDENTIFICATION</scope>
</reference>
<feature type="domain" description="Cadherin" evidence="16">
    <location>
        <begin position="249"/>
        <end position="366"/>
    </location>
</feature>
<proteinExistence type="predicted"/>
<evidence type="ECO:0000256" key="8">
    <source>
        <dbReference type="ARBA" id="ARBA00022989"/>
    </source>
</evidence>
<dbReference type="InterPro" id="IPR020894">
    <property type="entry name" value="Cadherin_CS"/>
</dbReference>
<protein>
    <recommendedName>
        <fullName evidence="12">Protocadherin-15</fullName>
    </recommendedName>
</protein>
<dbReference type="CDD" id="cd11304">
    <property type="entry name" value="Cadherin_repeat"/>
    <property type="match status" value="9"/>
</dbReference>
<dbReference type="GO" id="GO:0005911">
    <property type="term" value="C:cell-cell junction"/>
    <property type="evidence" value="ECO:0007669"/>
    <property type="project" value="TreeGrafter"/>
</dbReference>
<evidence type="ECO:0000256" key="15">
    <source>
        <dbReference type="SAM" id="Phobius"/>
    </source>
</evidence>
<dbReference type="FunFam" id="2.60.40.3430:FF:000001">
    <property type="entry name" value="protocadherin-15 isoform X1"/>
    <property type="match status" value="1"/>
</dbReference>
<keyword evidence="8 15" id="KW-1133">Transmembrane helix</keyword>
<dbReference type="FunFam" id="2.60.40.60:FF:000050">
    <property type="entry name" value="protocadherin-15 isoform X1"/>
    <property type="match status" value="1"/>
</dbReference>
<dbReference type="GO" id="GO:0050957">
    <property type="term" value="P:equilibrioception"/>
    <property type="evidence" value="ECO:0007669"/>
    <property type="project" value="UniProtKB-ARBA"/>
</dbReference>
<feature type="domain" description="Cadherin" evidence="16">
    <location>
        <begin position="827"/>
        <end position="935"/>
    </location>
</feature>
<feature type="domain" description="Cadherin" evidence="16">
    <location>
        <begin position="481"/>
        <end position="617"/>
    </location>
</feature>
<organism evidence="17 18">
    <name type="scientific">Otus sunia</name>
    <name type="common">Oriental scops-owl</name>
    <dbReference type="NCBI Taxonomy" id="257818"/>
    <lineage>
        <taxon>Eukaryota</taxon>
        <taxon>Metazoa</taxon>
        <taxon>Chordata</taxon>
        <taxon>Craniata</taxon>
        <taxon>Vertebrata</taxon>
        <taxon>Euteleostomi</taxon>
        <taxon>Archelosauria</taxon>
        <taxon>Archosauria</taxon>
        <taxon>Dinosauria</taxon>
        <taxon>Saurischia</taxon>
        <taxon>Theropoda</taxon>
        <taxon>Coelurosauria</taxon>
        <taxon>Aves</taxon>
        <taxon>Neognathae</taxon>
        <taxon>Neoaves</taxon>
        <taxon>Telluraves</taxon>
        <taxon>Strigiformes</taxon>
        <taxon>Strigidae</taxon>
        <taxon>Otus</taxon>
    </lineage>
</organism>
<dbReference type="Proteomes" id="UP000694552">
    <property type="component" value="Unplaced"/>
</dbReference>
<evidence type="ECO:0000313" key="17">
    <source>
        <dbReference type="Ensembl" id="ENSOSUP00000022994.1"/>
    </source>
</evidence>
<evidence type="ECO:0000256" key="7">
    <source>
        <dbReference type="ARBA" id="ARBA00022889"/>
    </source>
</evidence>
<comment type="subcellular location">
    <subcellularLocation>
        <location evidence="1">Cell membrane</location>
        <topology evidence="1">Single-pass type I membrane protein</topology>
    </subcellularLocation>
</comment>
<feature type="domain" description="Cadherin" evidence="16">
    <location>
        <begin position="119"/>
        <end position="236"/>
    </location>
</feature>
<reference evidence="17" key="2">
    <citation type="submission" date="2025-09" db="UniProtKB">
        <authorList>
            <consortium name="Ensembl"/>
        </authorList>
    </citation>
    <scope>IDENTIFICATION</scope>
</reference>
<dbReference type="GO" id="GO:0032420">
    <property type="term" value="C:stereocilium"/>
    <property type="evidence" value="ECO:0007669"/>
    <property type="project" value="InterPro"/>
</dbReference>
<dbReference type="FunFam" id="2.60.40.60:FF:000049">
    <property type="entry name" value="protocadherin-15 isoform X1"/>
    <property type="match status" value="1"/>
</dbReference>
<evidence type="ECO:0000256" key="6">
    <source>
        <dbReference type="ARBA" id="ARBA00022837"/>
    </source>
</evidence>
<feature type="domain" description="Cadherin" evidence="16">
    <location>
        <begin position="720"/>
        <end position="826"/>
    </location>
</feature>
<dbReference type="InterPro" id="IPR041149">
    <property type="entry name" value="EC_dom"/>
</dbReference>
<dbReference type="PRINTS" id="PR00205">
    <property type="entry name" value="CADHERIN"/>
</dbReference>
<dbReference type="InterPro" id="IPR002126">
    <property type="entry name" value="Cadherin-like_dom"/>
</dbReference>
<dbReference type="GO" id="GO:0001750">
    <property type="term" value="C:photoreceptor outer segment"/>
    <property type="evidence" value="ECO:0007669"/>
    <property type="project" value="UniProtKB-ARBA"/>
</dbReference>
<dbReference type="InterPro" id="IPR030718">
    <property type="entry name" value="EC_dom_sf"/>
</dbReference>
<dbReference type="PROSITE" id="PS50268">
    <property type="entry name" value="CADHERIN_2"/>
    <property type="match status" value="9"/>
</dbReference>
<feature type="compositionally biased region" description="Polar residues" evidence="14">
    <location>
        <begin position="1689"/>
        <end position="1701"/>
    </location>
</feature>
<dbReference type="InterPro" id="IPR015919">
    <property type="entry name" value="Cadherin-like_sf"/>
</dbReference>
<keyword evidence="2" id="KW-1003">Cell membrane</keyword>
<evidence type="ECO:0000256" key="14">
    <source>
        <dbReference type="SAM" id="MobiDB-lite"/>
    </source>
</evidence>
<dbReference type="GO" id="GO:0005509">
    <property type="term" value="F:calcium ion binding"/>
    <property type="evidence" value="ECO:0007669"/>
    <property type="project" value="UniProtKB-UniRule"/>
</dbReference>
<dbReference type="FunFam" id="2.60.40.60:FF:000047">
    <property type="entry name" value="protocadherin-15 isoform X1"/>
    <property type="match status" value="1"/>
</dbReference>
<dbReference type="Pfam" id="PF00028">
    <property type="entry name" value="Cadherin"/>
    <property type="match status" value="7"/>
</dbReference>
<dbReference type="FunFam" id="2.60.40.60:FF:000048">
    <property type="entry name" value="protocadherin-15 isoform X1"/>
    <property type="match status" value="1"/>
</dbReference>
<dbReference type="Pfam" id="PF23206">
    <property type="entry name" value="PCDH15_12th"/>
    <property type="match status" value="1"/>
</dbReference>
<feature type="region of interest" description="Disordered" evidence="14">
    <location>
        <begin position="1689"/>
        <end position="1727"/>
    </location>
</feature>
<evidence type="ECO:0000259" key="16">
    <source>
        <dbReference type="PROSITE" id="PS50268"/>
    </source>
</evidence>
<dbReference type="Ensembl" id="ENSOSUT00000023696.1">
    <property type="protein sequence ID" value="ENSOSUP00000022994.1"/>
    <property type="gene ID" value="ENSOSUG00000015243.1"/>
</dbReference>
<sequence length="1810" mass="199157">LYCKLARTGPPATIVPIDEESRNGTILVDNMLIKGTAGGPDPTIELSLKDNVDYWVILDPIKQTLYLNSTGRVLDRDPPMSIQSIVVQVQCVNKKVGTIINHEVRIVVRDRNDNSPQFQQERYYVAVNELTPVGTTIFTGFSGNNGAIDIDDGPNGQIEYVIQYNPNDKTSNRTFDIPLTLSGAVVLRERLNYEEKTRYFVIVQANDRAQNLNERRTSTTTLTVDVLDGDDLGPMFLPCVLVNNTRDCRPLTYQASLPELTDPARVNPISVTPPIQAIDQDRNIQPPSDRPGILYSILVGTPEDYPQYFLMNITTAELTLLKPINRDLHQKFDLVIKAEQDNGHPLPAFANLHIEVLDENNQKPYFTRSMYEGFILESSPVGTTISDNQNLTSPLQIVVLDNDVEETKDPQLHLFLNDYNMFFTVTPSGITRYLTLLQPVDREVQQLYTFSMTASDGVQESVPVTVNIVVIDANDNSPTFSNISYNVKIYTDMKPGEGIIKLTAVDADEGPNGQIVYEILAGDQGDFIINDRTGLITIAPGVVLAVGRSYALTVKASDSAPPAQRSSGLLALGKPLDRESTDRYILIVTASDGRPDGTSTATVNIVVTDVNDNGPVFDMFLPKNLSVQEEEANAFVGQVRATDADAGVNGQVHYSLANFNNLFRITSNGSIYTAVKLNREVRDYYELIVEATDGAVDPRRSTITLAIKVLDIDDNSPVFTNASYDVCVPENLPPGTVFLQLEAKDIDLGSDVNYRIRTQEALQYFALDKHTGELSLVQSLDYESFSDTEATFTFLVEAFDSKGTMPPGLATVTVRVKDMNDYSPVFSKKLYRGMVAPDAVKGTVITTVSAEDQDPPGTPASRVRYKVDVVQFPYSASIFDVEENSGRVVTRVNLNEEPSTVFKLVVIAYDDGDPVKYNSTTVEIGVLQPSVIPRFTQDEYRPPPVSESAPKGTVVTVVTAAALNQTIVYTIVSGNEEDVFAINNRTGVITVKKSLDYESVKSYELRVQADSLQVVRSNLRVPSKSNTAKVFVEVKDENDHAPVFTKKMYIGGVSEDARMFSSVLKVKADDKDTGNYSAMQYRLIIPPIKDGKEGFVIEAYTGLIKTAMLFKNMRRSYFKFQVIATDDYGKGLSSKAEVLVSVVNQLDMQVIVSNVPPTLVEQNKDQLIGILERYVQDQIPGATVVVESIGARRFGDGYSEEDYTKSDLMVYAIDPQTNRAIMRNELFKFLDGKLLDINKEFQPYLGQGGRILEIRTPDVVANVKKQAQAVGFTEGALLALAVIIILCCMPAILIVMVSYRQRQAECAKTARIQMALPAGKPASAAANNLYEELGDSTISSFLSHNLFLLYHFQQSRGKKSVLEEGDRQRVISSFASRAIEAHKQSNINGSLNNNLPKSSSNITFLSDENPLTTQNPLYVESVTESPAAAGFLRKRNDTLDTLSPSGLVLRDASLGGSHRAWTVPAHIAERHTPGSPSRTVIMDSIRWQQERLKAEIEGTENQRSSVDISSPLFQKISGPRLTVKEKARQFEQQALQEMKQMKSPDVKSIRSPAHGIRFQEGENMLEQSSKIAVASPCLRSSPPSSQTPCAEAVEPEASAVPSVIITHHDYPEELSPPPTHKPTPPSFRIKNTVCQSFVAPQTKEVIESIPDPPKIPPPPPPLLPPPPPPPLPCPPLLPPHPPPLPTVCLSSSSSPLITQHLSPAKHSKSPAKQPAVPPPATVPETPPRRELKGILKNIQNLAAIERSVANMYSQIDKNHVLPKHVSKLKAVATPELPTSEAVAEHNQQNGNLSCVVEELETRFPSQSTAL</sequence>
<evidence type="ECO:0000256" key="2">
    <source>
        <dbReference type="ARBA" id="ARBA00022475"/>
    </source>
</evidence>
<evidence type="ECO:0000256" key="1">
    <source>
        <dbReference type="ARBA" id="ARBA00004251"/>
    </source>
</evidence>
<dbReference type="InterPro" id="IPR056989">
    <property type="entry name" value="PCDH15_12th_dom"/>
</dbReference>
<feature type="compositionally biased region" description="Pro residues" evidence="14">
    <location>
        <begin position="1715"/>
        <end position="1725"/>
    </location>
</feature>
<feature type="compositionally biased region" description="Pro residues" evidence="14">
    <location>
        <begin position="1650"/>
        <end position="1677"/>
    </location>
</feature>
<dbReference type="Pfam" id="PF18432">
    <property type="entry name" value="ECD"/>
    <property type="match status" value="1"/>
</dbReference>
<keyword evidence="4" id="KW-0732">Signal</keyword>
<dbReference type="GO" id="GO:0007605">
    <property type="term" value="P:sensory perception of sound"/>
    <property type="evidence" value="ECO:0007669"/>
    <property type="project" value="InterPro"/>
</dbReference>
<dbReference type="GO" id="GO:0050953">
    <property type="term" value="P:sensory perception of light stimulus"/>
    <property type="evidence" value="ECO:0007669"/>
    <property type="project" value="UniProtKB-ARBA"/>
</dbReference>
<feature type="domain" description="Cadherin" evidence="16">
    <location>
        <begin position="367"/>
        <end position="480"/>
    </location>
</feature>
<dbReference type="GO" id="GO:0048839">
    <property type="term" value="P:inner ear development"/>
    <property type="evidence" value="ECO:0007669"/>
    <property type="project" value="InterPro"/>
</dbReference>
<dbReference type="SMART" id="SM00112">
    <property type="entry name" value="CA"/>
    <property type="match status" value="10"/>
</dbReference>
<feature type="transmembrane region" description="Helical" evidence="15">
    <location>
        <begin position="1276"/>
        <end position="1299"/>
    </location>
</feature>
<dbReference type="Gene3D" id="2.60.40.60">
    <property type="entry name" value="Cadherins"/>
    <property type="match status" value="10"/>
</dbReference>
<evidence type="ECO:0000313" key="18">
    <source>
        <dbReference type="Proteomes" id="UP000694552"/>
    </source>
</evidence>
<keyword evidence="5" id="KW-0677">Repeat</keyword>
<dbReference type="FunFam" id="2.60.40.60:FF:000057">
    <property type="entry name" value="protocadherin-15 isoform X1"/>
    <property type="match status" value="1"/>
</dbReference>
<dbReference type="PROSITE" id="PS00232">
    <property type="entry name" value="CADHERIN_1"/>
    <property type="match status" value="4"/>
</dbReference>
<dbReference type="GO" id="GO:0007156">
    <property type="term" value="P:homophilic cell adhesion via plasma membrane adhesion molecules"/>
    <property type="evidence" value="ECO:0007669"/>
    <property type="project" value="InterPro"/>
</dbReference>
<dbReference type="FunFam" id="2.60.40.60:FF:000055">
    <property type="entry name" value="protocadherin-15 isoform X1"/>
    <property type="match status" value="1"/>
</dbReference>
<feature type="domain" description="Cadherin" evidence="16">
    <location>
        <begin position="1045"/>
        <end position="1159"/>
    </location>
</feature>
<evidence type="ECO:0000256" key="4">
    <source>
        <dbReference type="ARBA" id="ARBA00022729"/>
    </source>
</evidence>
<dbReference type="PANTHER" id="PTHR24025:SF23">
    <property type="entry name" value="NEURAL-CADHERIN"/>
    <property type="match status" value="1"/>
</dbReference>
<dbReference type="FunFam" id="2.60.40.60:FF:000116">
    <property type="entry name" value="Dachsous cadherin-related 2"/>
    <property type="match status" value="1"/>
</dbReference>
<evidence type="ECO:0000256" key="3">
    <source>
        <dbReference type="ARBA" id="ARBA00022692"/>
    </source>
</evidence>
<name>A0A8C8BRI6_9STRI</name>
<feature type="region of interest" description="Disordered" evidence="14">
    <location>
        <begin position="1647"/>
        <end position="1677"/>
    </location>
</feature>
<dbReference type="InterPro" id="IPR050971">
    <property type="entry name" value="Cadherin-domain_protein"/>
</dbReference>
<keyword evidence="7" id="KW-0130">Cell adhesion</keyword>
<dbReference type="SUPFAM" id="SSF49313">
    <property type="entry name" value="Cadherin-like"/>
    <property type="match status" value="10"/>
</dbReference>
<dbReference type="Gene3D" id="2.60.40.3430">
    <property type="match status" value="1"/>
</dbReference>
<keyword evidence="6 13" id="KW-0106">Calcium</keyword>
<evidence type="ECO:0000256" key="9">
    <source>
        <dbReference type="ARBA" id="ARBA00023136"/>
    </source>
</evidence>
<evidence type="ECO:0000256" key="11">
    <source>
        <dbReference type="ARBA" id="ARBA00023180"/>
    </source>
</evidence>
<accession>A0A8C8BRI6</accession>
<evidence type="ECO:0000256" key="10">
    <source>
        <dbReference type="ARBA" id="ARBA00023157"/>
    </source>
</evidence>
<feature type="domain" description="Cadherin" evidence="16">
    <location>
        <begin position="945"/>
        <end position="1044"/>
    </location>
</feature>
<evidence type="ECO:0000256" key="12">
    <source>
        <dbReference type="ARBA" id="ARBA00072302"/>
    </source>
</evidence>